<evidence type="ECO:0000313" key="1">
    <source>
        <dbReference type="EMBL" id="ETJ42137.1"/>
    </source>
</evidence>
<dbReference type="SMR" id="W1YI35"/>
<sequence>VELCPTLYDVFTGPQFGLQGIRDLVHTPTRPMIQAVVKPMGTPNEELARMCGAYTRGGADVIKDDHG</sequence>
<dbReference type="AlphaFoldDB" id="W1YI35"/>
<proteinExistence type="predicted"/>
<reference evidence="1" key="1">
    <citation type="submission" date="2013-12" db="EMBL/GenBank/DDBJ databases">
        <title>A Varibaculum cambriense genome reconstructed from a premature infant gut community with otherwise low bacterial novelty that shifts toward anaerobic metabolism during the third week of life.</title>
        <authorList>
            <person name="Brown C.T."/>
            <person name="Sharon I."/>
            <person name="Thomas B.C."/>
            <person name="Castelle C.J."/>
            <person name="Morowitz M.J."/>
            <person name="Banfield J.F."/>
        </authorList>
    </citation>
    <scope>NUCLEOTIDE SEQUENCE</scope>
</reference>
<dbReference type="GO" id="GO:0000287">
    <property type="term" value="F:magnesium ion binding"/>
    <property type="evidence" value="ECO:0007669"/>
    <property type="project" value="InterPro"/>
</dbReference>
<feature type="non-terminal residue" evidence="1">
    <location>
        <position position="1"/>
    </location>
</feature>
<dbReference type="Gene3D" id="3.20.20.110">
    <property type="entry name" value="Ribulose bisphosphate carboxylase, large subunit, C-terminal domain"/>
    <property type="match status" value="1"/>
</dbReference>
<feature type="non-terminal residue" evidence="1">
    <location>
        <position position="67"/>
    </location>
</feature>
<protein>
    <submittedName>
        <fullName evidence="1">Ribulose-1,5-bisphosphate carboxylase/oxygenase large subunit</fullName>
    </submittedName>
</protein>
<comment type="caution">
    <text evidence="1">The sequence shown here is derived from an EMBL/GenBank/DDBJ whole genome shotgun (WGS) entry which is preliminary data.</text>
</comment>
<dbReference type="EMBL" id="AZMM01003897">
    <property type="protein sequence ID" value="ETJ42137.1"/>
    <property type="molecule type" value="Genomic_DNA"/>
</dbReference>
<organism evidence="1">
    <name type="scientific">human gut metagenome</name>
    <dbReference type="NCBI Taxonomy" id="408170"/>
    <lineage>
        <taxon>unclassified sequences</taxon>
        <taxon>metagenomes</taxon>
        <taxon>organismal metagenomes</taxon>
    </lineage>
</organism>
<dbReference type="InterPro" id="IPR036376">
    <property type="entry name" value="RuBisCO_lsu_C_sf"/>
</dbReference>
<gene>
    <name evidence="1" type="ORF">Q604_UNBC03897G0001</name>
</gene>
<name>W1YI35_9ZZZZ</name>
<accession>W1YI35</accession>
<dbReference type="SUPFAM" id="SSF51649">
    <property type="entry name" value="RuBisCo, C-terminal domain"/>
    <property type="match status" value="1"/>
</dbReference>